<evidence type="ECO:0000313" key="1">
    <source>
        <dbReference type="EMBL" id="MBD7913406.1"/>
    </source>
</evidence>
<organism evidence="1 2">
    <name type="scientific">Clostridium cibarium</name>
    <dbReference type="NCBI Taxonomy" id="2762247"/>
    <lineage>
        <taxon>Bacteria</taxon>
        <taxon>Bacillati</taxon>
        <taxon>Bacillota</taxon>
        <taxon>Clostridia</taxon>
        <taxon>Eubacteriales</taxon>
        <taxon>Clostridiaceae</taxon>
        <taxon>Clostridium</taxon>
    </lineage>
</organism>
<name>A0ABR8PZ04_9CLOT</name>
<sequence>MQEKIKFPLVMEDGNIIKNEDELKRYLIIKEYIYNEAKKEESSEFKEYYGDYLGGYGIELI</sequence>
<reference evidence="1 2" key="1">
    <citation type="submission" date="2020-08" db="EMBL/GenBank/DDBJ databases">
        <title>A Genomic Blueprint of the Chicken Gut Microbiome.</title>
        <authorList>
            <person name="Gilroy R."/>
            <person name="Ravi A."/>
            <person name="Getino M."/>
            <person name="Pursley I."/>
            <person name="Horton D.L."/>
            <person name="Alikhan N.-F."/>
            <person name="Baker D."/>
            <person name="Gharbi K."/>
            <person name="Hall N."/>
            <person name="Watson M."/>
            <person name="Adriaenssens E.M."/>
            <person name="Foster-Nyarko E."/>
            <person name="Jarju S."/>
            <person name="Secka A."/>
            <person name="Antonio M."/>
            <person name="Oren A."/>
            <person name="Chaudhuri R."/>
            <person name="La Ragione R.M."/>
            <person name="Hildebrand F."/>
            <person name="Pallen M.J."/>
        </authorList>
    </citation>
    <scope>NUCLEOTIDE SEQUENCE [LARGE SCALE GENOMIC DNA]</scope>
    <source>
        <strain evidence="1 2">Sa3CVN1</strain>
    </source>
</reference>
<evidence type="ECO:0000313" key="2">
    <source>
        <dbReference type="Proteomes" id="UP000627781"/>
    </source>
</evidence>
<comment type="caution">
    <text evidence="1">The sequence shown here is derived from an EMBL/GenBank/DDBJ whole genome shotgun (WGS) entry which is preliminary data.</text>
</comment>
<gene>
    <name evidence="1" type="ORF">H9661_18800</name>
</gene>
<protein>
    <submittedName>
        <fullName evidence="1">Uncharacterized protein</fullName>
    </submittedName>
</protein>
<keyword evidence="2" id="KW-1185">Reference proteome</keyword>
<proteinExistence type="predicted"/>
<dbReference type="EMBL" id="JACSRA010000048">
    <property type="protein sequence ID" value="MBD7913406.1"/>
    <property type="molecule type" value="Genomic_DNA"/>
</dbReference>
<dbReference type="RefSeq" id="WP_143316013.1">
    <property type="nucleotide sequence ID" value="NZ_JACSRA010000048.1"/>
</dbReference>
<dbReference type="Proteomes" id="UP000627781">
    <property type="component" value="Unassembled WGS sequence"/>
</dbReference>
<accession>A0ABR8PZ04</accession>